<feature type="transmembrane region" description="Helical" evidence="1">
    <location>
        <begin position="77"/>
        <end position="102"/>
    </location>
</feature>
<evidence type="ECO:0000313" key="2">
    <source>
        <dbReference type="EMBL" id="VDP72915.1"/>
    </source>
</evidence>
<dbReference type="WBParaSite" id="ECPE_0000454801-mRNA-1">
    <property type="protein sequence ID" value="ECPE_0000454801-mRNA-1"/>
    <property type="gene ID" value="ECPE_0000454801"/>
</dbReference>
<keyword evidence="1" id="KW-0812">Transmembrane</keyword>
<organism evidence="4">
    <name type="scientific">Echinostoma caproni</name>
    <dbReference type="NCBI Taxonomy" id="27848"/>
    <lineage>
        <taxon>Eukaryota</taxon>
        <taxon>Metazoa</taxon>
        <taxon>Spiralia</taxon>
        <taxon>Lophotrochozoa</taxon>
        <taxon>Platyhelminthes</taxon>
        <taxon>Trematoda</taxon>
        <taxon>Digenea</taxon>
        <taxon>Plagiorchiida</taxon>
        <taxon>Echinostomata</taxon>
        <taxon>Echinostomatoidea</taxon>
        <taxon>Echinostomatidae</taxon>
        <taxon>Echinostoma</taxon>
    </lineage>
</organism>
<accession>A0A183AC51</accession>
<dbReference type="AlphaFoldDB" id="A0A183AC51"/>
<keyword evidence="1" id="KW-1133">Transmembrane helix</keyword>
<reference evidence="4" key="1">
    <citation type="submission" date="2016-06" db="UniProtKB">
        <authorList>
            <consortium name="WormBaseParasite"/>
        </authorList>
    </citation>
    <scope>IDENTIFICATION</scope>
</reference>
<dbReference type="Proteomes" id="UP000272942">
    <property type="component" value="Unassembled WGS sequence"/>
</dbReference>
<proteinExistence type="predicted"/>
<evidence type="ECO:0000256" key="1">
    <source>
        <dbReference type="SAM" id="Phobius"/>
    </source>
</evidence>
<keyword evidence="3" id="KW-1185">Reference proteome</keyword>
<name>A0A183AC51_9TREM</name>
<dbReference type="OrthoDB" id="6239080at2759"/>
<feature type="transmembrane region" description="Helical" evidence="1">
    <location>
        <begin position="12"/>
        <end position="36"/>
    </location>
</feature>
<evidence type="ECO:0000313" key="4">
    <source>
        <dbReference type="WBParaSite" id="ECPE_0000454801-mRNA-1"/>
    </source>
</evidence>
<keyword evidence="1" id="KW-0472">Membrane</keyword>
<dbReference type="EMBL" id="UZAN01041402">
    <property type="protein sequence ID" value="VDP72915.1"/>
    <property type="molecule type" value="Genomic_DNA"/>
</dbReference>
<sequence length="157" mass="17406">MFGWQDGALCILILAIILGLLGTALALAGHVVFALSKRLYYFHSSGEAHVVAAFVTALATLIFHVTAMVHLQTDGPVYFGAGYAITWFACCLHLICALLLSLDEVLHRLAIRSTQDPCIRACMHCLIRCYGRVQAKHRAIQTSQALRRKRKLESQIR</sequence>
<feature type="transmembrane region" description="Helical" evidence="1">
    <location>
        <begin position="48"/>
        <end position="71"/>
    </location>
</feature>
<gene>
    <name evidence="2" type="ORF">ECPE_LOCUS4536</name>
</gene>
<reference evidence="2 3" key="2">
    <citation type="submission" date="2018-11" db="EMBL/GenBank/DDBJ databases">
        <authorList>
            <consortium name="Pathogen Informatics"/>
        </authorList>
    </citation>
    <scope>NUCLEOTIDE SEQUENCE [LARGE SCALE GENOMIC DNA]</scope>
    <source>
        <strain evidence="2 3">Egypt</strain>
    </source>
</reference>
<evidence type="ECO:0000313" key="3">
    <source>
        <dbReference type="Proteomes" id="UP000272942"/>
    </source>
</evidence>
<protein>
    <submittedName>
        <fullName evidence="2 4">Uncharacterized protein</fullName>
    </submittedName>
</protein>